<keyword evidence="3 11" id="KW-0479">Metal-binding</keyword>
<keyword evidence="9 11" id="KW-0675">Receptor</keyword>
<feature type="domain" description="Nuclear receptor" evidence="13">
    <location>
        <begin position="6"/>
        <end position="81"/>
    </location>
</feature>
<evidence type="ECO:0000256" key="11">
    <source>
        <dbReference type="RuleBase" id="RU004334"/>
    </source>
</evidence>
<evidence type="ECO:0000256" key="12">
    <source>
        <dbReference type="SAM" id="MobiDB-lite"/>
    </source>
</evidence>
<dbReference type="PROSITE" id="PS00031">
    <property type="entry name" value="NUCLEAR_REC_DBD_1"/>
    <property type="match status" value="1"/>
</dbReference>
<dbReference type="Proteomes" id="UP001152759">
    <property type="component" value="Chromosome 4"/>
</dbReference>
<name>A0A9P0F5E7_BEMTA</name>
<dbReference type="SMART" id="SM00430">
    <property type="entry name" value="HOLI"/>
    <property type="match status" value="1"/>
</dbReference>
<keyword evidence="7 11" id="KW-0238">DNA-binding</keyword>
<dbReference type="FunFam" id="3.30.50.10:FF:000006">
    <property type="entry name" value="Nuclear receptor subfamily 5 group A member"/>
    <property type="match status" value="1"/>
</dbReference>
<dbReference type="Pfam" id="PF00105">
    <property type="entry name" value="zf-C4"/>
    <property type="match status" value="1"/>
</dbReference>
<dbReference type="InterPro" id="IPR000536">
    <property type="entry name" value="Nucl_hrmn_rcpt_lig-bd"/>
</dbReference>
<feature type="compositionally biased region" description="Polar residues" evidence="12">
    <location>
        <begin position="181"/>
        <end position="192"/>
    </location>
</feature>
<dbReference type="CDD" id="cd07164">
    <property type="entry name" value="NR_DBD_PNR_like_1"/>
    <property type="match status" value="1"/>
</dbReference>
<dbReference type="InterPro" id="IPR050274">
    <property type="entry name" value="Nuclear_hormone_rcpt_NR2"/>
</dbReference>
<evidence type="ECO:0000256" key="9">
    <source>
        <dbReference type="ARBA" id="ARBA00023170"/>
    </source>
</evidence>
<dbReference type="AlphaFoldDB" id="A0A9P0F5E7"/>
<dbReference type="GO" id="GO:0043565">
    <property type="term" value="F:sequence-specific DNA binding"/>
    <property type="evidence" value="ECO:0007669"/>
    <property type="project" value="InterPro"/>
</dbReference>
<dbReference type="GO" id="GO:0035556">
    <property type="term" value="P:intracellular signal transduction"/>
    <property type="evidence" value="ECO:0007669"/>
    <property type="project" value="UniProtKB-ARBA"/>
</dbReference>
<keyword evidence="8 11" id="KW-0804">Transcription</keyword>
<sequence length="393" mass="44733">MEGLSETQCKVCGDKASGKHYGVASCDGCRGFFKRSIRRNLEYVCKENGKCIVDVTRRNQCQACRFSKCLLVNMKKDAVQHERTSRQNSHHHHHRFHRSRELCSPIFPSAFIYRYPHPFPYSVAAIMSKSELHQTTPASRPLGAFNNYLALHDCQYISVSKDCQQLLKEDEVSSSEEVQHITPQDVTKSSPISPKKERQDDVSVDMPNEGIYESAAKLLFLAVKWARSIPSFIQLPSHDQSLLLEDSWSELFALSAAQWSFALDQGFLVINSAAPEYRHSALEETVRKLKGIVNRILTMRLDHTEFTCLKALVLFKSDVAGLSEPSYIELLQDQTQVMLREYISVTSKVRFGKLLLLLPVLASLEKRNLEELFFRKTIGNVSISSLLTDMLRQ</sequence>
<dbReference type="Gene3D" id="3.30.50.10">
    <property type="entry name" value="Erythroid Transcription Factor GATA-1, subunit A"/>
    <property type="match status" value="1"/>
</dbReference>
<comment type="similarity">
    <text evidence="2">Belongs to the nuclear hormone receptor family. NR5 subfamily.</text>
</comment>
<evidence type="ECO:0000256" key="1">
    <source>
        <dbReference type="ARBA" id="ARBA00004123"/>
    </source>
</evidence>
<dbReference type="InterPro" id="IPR001723">
    <property type="entry name" value="Nuclear_hrmn_rcpt"/>
</dbReference>
<dbReference type="GO" id="GO:0006357">
    <property type="term" value="P:regulation of transcription by RNA polymerase II"/>
    <property type="evidence" value="ECO:0007669"/>
    <property type="project" value="UniProtKB-ARBA"/>
</dbReference>
<dbReference type="EMBL" id="OU963865">
    <property type="protein sequence ID" value="CAH0388820.1"/>
    <property type="molecule type" value="Genomic_DNA"/>
</dbReference>
<dbReference type="PROSITE" id="PS51843">
    <property type="entry name" value="NR_LBD"/>
    <property type="match status" value="1"/>
</dbReference>
<evidence type="ECO:0000256" key="10">
    <source>
        <dbReference type="ARBA" id="ARBA00023242"/>
    </source>
</evidence>
<dbReference type="InterPro" id="IPR001628">
    <property type="entry name" value="Znf_hrmn_rcpt"/>
</dbReference>
<dbReference type="PRINTS" id="PR00047">
    <property type="entry name" value="STROIDFINGER"/>
</dbReference>
<organism evidence="15 16">
    <name type="scientific">Bemisia tabaci</name>
    <name type="common">Sweetpotato whitefly</name>
    <name type="synonym">Aleurodes tabaci</name>
    <dbReference type="NCBI Taxonomy" id="7038"/>
    <lineage>
        <taxon>Eukaryota</taxon>
        <taxon>Metazoa</taxon>
        <taxon>Ecdysozoa</taxon>
        <taxon>Arthropoda</taxon>
        <taxon>Hexapoda</taxon>
        <taxon>Insecta</taxon>
        <taxon>Pterygota</taxon>
        <taxon>Neoptera</taxon>
        <taxon>Paraneoptera</taxon>
        <taxon>Hemiptera</taxon>
        <taxon>Sternorrhyncha</taxon>
        <taxon>Aleyrodoidea</taxon>
        <taxon>Aleyrodidae</taxon>
        <taxon>Aleyrodinae</taxon>
        <taxon>Bemisia</taxon>
    </lineage>
</organism>
<evidence type="ECO:0000259" key="13">
    <source>
        <dbReference type="PROSITE" id="PS51030"/>
    </source>
</evidence>
<evidence type="ECO:0000256" key="5">
    <source>
        <dbReference type="ARBA" id="ARBA00022833"/>
    </source>
</evidence>
<evidence type="ECO:0000313" key="16">
    <source>
        <dbReference type="Proteomes" id="UP001152759"/>
    </source>
</evidence>
<keyword evidence="5 11" id="KW-0862">Zinc</keyword>
<dbReference type="InterPro" id="IPR013088">
    <property type="entry name" value="Znf_NHR/GATA"/>
</dbReference>
<protein>
    <submittedName>
        <fullName evidence="15">Uncharacterized protein</fullName>
    </submittedName>
</protein>
<dbReference type="Pfam" id="PF00104">
    <property type="entry name" value="Hormone_recep"/>
    <property type="match status" value="1"/>
</dbReference>
<evidence type="ECO:0000256" key="8">
    <source>
        <dbReference type="ARBA" id="ARBA00023163"/>
    </source>
</evidence>
<feature type="domain" description="NR LBD" evidence="14">
    <location>
        <begin position="177"/>
        <end position="393"/>
    </location>
</feature>
<dbReference type="SUPFAM" id="SSF57716">
    <property type="entry name" value="Glucocorticoid receptor-like (DNA-binding domain)"/>
    <property type="match status" value="1"/>
</dbReference>
<dbReference type="GO" id="GO:0005634">
    <property type="term" value="C:nucleus"/>
    <property type="evidence" value="ECO:0007669"/>
    <property type="project" value="UniProtKB-SubCell"/>
</dbReference>
<dbReference type="GO" id="GO:0003700">
    <property type="term" value="F:DNA-binding transcription factor activity"/>
    <property type="evidence" value="ECO:0007669"/>
    <property type="project" value="InterPro"/>
</dbReference>
<evidence type="ECO:0000256" key="3">
    <source>
        <dbReference type="ARBA" id="ARBA00022723"/>
    </source>
</evidence>
<evidence type="ECO:0000256" key="6">
    <source>
        <dbReference type="ARBA" id="ARBA00023015"/>
    </source>
</evidence>
<dbReference type="SMART" id="SM00399">
    <property type="entry name" value="ZnF_C4"/>
    <property type="match status" value="1"/>
</dbReference>
<dbReference type="PROSITE" id="PS51030">
    <property type="entry name" value="NUCLEAR_REC_DBD_2"/>
    <property type="match status" value="1"/>
</dbReference>
<dbReference type="FunFam" id="1.10.565.10:FF:000011">
    <property type="entry name" value="Nuclear receptor subfamily 5, group A, member 2"/>
    <property type="match status" value="1"/>
</dbReference>
<dbReference type="InterPro" id="IPR035500">
    <property type="entry name" value="NHR-like_dom_sf"/>
</dbReference>
<keyword evidence="6 11" id="KW-0805">Transcription regulation</keyword>
<reference evidence="15" key="1">
    <citation type="submission" date="2021-12" db="EMBL/GenBank/DDBJ databases">
        <authorList>
            <person name="King R."/>
        </authorList>
    </citation>
    <scope>NUCLEOTIDE SEQUENCE</scope>
</reference>
<proteinExistence type="inferred from homology"/>
<dbReference type="PANTHER" id="PTHR24083">
    <property type="entry name" value="NUCLEAR HORMONE RECEPTOR"/>
    <property type="match status" value="1"/>
</dbReference>
<dbReference type="KEGG" id="btab:109039335"/>
<gene>
    <name evidence="15" type="ORF">BEMITA_LOCUS7707</name>
</gene>
<evidence type="ECO:0000256" key="4">
    <source>
        <dbReference type="ARBA" id="ARBA00022771"/>
    </source>
</evidence>
<feature type="region of interest" description="Disordered" evidence="12">
    <location>
        <begin position="174"/>
        <end position="203"/>
    </location>
</feature>
<keyword evidence="10 11" id="KW-0539">Nucleus</keyword>
<dbReference type="PRINTS" id="PR00398">
    <property type="entry name" value="STRDHORMONER"/>
</dbReference>
<dbReference type="PRINTS" id="PR01282">
    <property type="entry name" value="COUPTNFACTOR"/>
</dbReference>
<dbReference type="SUPFAM" id="SSF48508">
    <property type="entry name" value="Nuclear receptor ligand-binding domain"/>
    <property type="match status" value="1"/>
</dbReference>
<keyword evidence="4 11" id="KW-0863">Zinc-finger</keyword>
<dbReference type="Gene3D" id="1.10.565.10">
    <property type="entry name" value="Retinoid X Receptor"/>
    <property type="match status" value="1"/>
</dbReference>
<evidence type="ECO:0000313" key="15">
    <source>
        <dbReference type="EMBL" id="CAH0388820.1"/>
    </source>
</evidence>
<evidence type="ECO:0000256" key="7">
    <source>
        <dbReference type="ARBA" id="ARBA00023125"/>
    </source>
</evidence>
<evidence type="ECO:0000256" key="2">
    <source>
        <dbReference type="ARBA" id="ARBA00007536"/>
    </source>
</evidence>
<keyword evidence="16" id="KW-1185">Reference proteome</keyword>
<dbReference type="GO" id="GO:0008270">
    <property type="term" value="F:zinc ion binding"/>
    <property type="evidence" value="ECO:0007669"/>
    <property type="project" value="UniProtKB-KW"/>
</dbReference>
<evidence type="ECO:0000259" key="14">
    <source>
        <dbReference type="PROSITE" id="PS51843"/>
    </source>
</evidence>
<comment type="subcellular location">
    <subcellularLocation>
        <location evidence="1 11">Nucleus</location>
    </subcellularLocation>
</comment>
<accession>A0A9P0F5E7</accession>